<sequence length="237" mass="26423">MVSTRSQTEGTQPSSARPTSRTGDGSGHQRKWAHTPSNLTIIWLAVSLPLVIWDTVYVFLRPHSMAGGSLQWPLWMPYELYAKVDYIYGWPAYDSHNGFTAAQASLNVVETVGYLAYLWILFNHGEQEKIDGRGAVSRKSIGWLARSQTVCGQYAAWAVLILYGSSIMTLSKTVLYWLNEAFGGFANIGHNDMYSLVVLWIIPNGAWIIVPSYMTYVSGQEILQELTLTSGGGKKYQ</sequence>
<feature type="transmembrane region" description="Helical" evidence="2">
    <location>
        <begin position="197"/>
        <end position="216"/>
    </location>
</feature>
<evidence type="ECO:0000313" key="4">
    <source>
        <dbReference type="Proteomes" id="UP001562354"/>
    </source>
</evidence>
<dbReference type="RefSeq" id="XP_069196770.1">
    <property type="nucleotide sequence ID" value="XM_069344352.1"/>
</dbReference>
<dbReference type="GeneID" id="95978372"/>
<name>A0ABR3P2S7_9PEZI</name>
<keyword evidence="4" id="KW-1185">Reference proteome</keyword>
<reference evidence="3 4" key="1">
    <citation type="submission" date="2024-07" db="EMBL/GenBank/DDBJ databases">
        <title>Draft sequence of the Neodothiora populina.</title>
        <authorList>
            <person name="Drown D.D."/>
            <person name="Schuette U.S."/>
            <person name="Buechlein A.B."/>
            <person name="Rusch D.R."/>
            <person name="Winton L.W."/>
            <person name="Adams G.A."/>
        </authorList>
    </citation>
    <scope>NUCLEOTIDE SEQUENCE [LARGE SCALE GENOMIC DNA]</scope>
    <source>
        <strain evidence="3 4">CPC 39397</strain>
    </source>
</reference>
<gene>
    <name evidence="3" type="ORF">AAFC00_004672</name>
</gene>
<dbReference type="PANTHER" id="PTHR37919">
    <property type="entry name" value="PROTEIN CBG05606"/>
    <property type="match status" value="1"/>
</dbReference>
<evidence type="ECO:0000313" key="3">
    <source>
        <dbReference type="EMBL" id="KAL1297088.1"/>
    </source>
</evidence>
<feature type="transmembrane region" description="Helical" evidence="2">
    <location>
        <begin position="154"/>
        <end position="177"/>
    </location>
</feature>
<evidence type="ECO:0000256" key="1">
    <source>
        <dbReference type="SAM" id="MobiDB-lite"/>
    </source>
</evidence>
<dbReference type="Proteomes" id="UP001562354">
    <property type="component" value="Unassembled WGS sequence"/>
</dbReference>
<organism evidence="3 4">
    <name type="scientific">Neodothiora populina</name>
    <dbReference type="NCBI Taxonomy" id="2781224"/>
    <lineage>
        <taxon>Eukaryota</taxon>
        <taxon>Fungi</taxon>
        <taxon>Dikarya</taxon>
        <taxon>Ascomycota</taxon>
        <taxon>Pezizomycotina</taxon>
        <taxon>Dothideomycetes</taxon>
        <taxon>Dothideomycetidae</taxon>
        <taxon>Dothideales</taxon>
        <taxon>Dothioraceae</taxon>
        <taxon>Neodothiora</taxon>
    </lineage>
</organism>
<proteinExistence type="predicted"/>
<keyword evidence="2" id="KW-0472">Membrane</keyword>
<dbReference type="EMBL" id="JBFMKM010000016">
    <property type="protein sequence ID" value="KAL1297088.1"/>
    <property type="molecule type" value="Genomic_DNA"/>
</dbReference>
<feature type="region of interest" description="Disordered" evidence="1">
    <location>
        <begin position="1"/>
        <end position="31"/>
    </location>
</feature>
<keyword evidence="2" id="KW-1133">Transmembrane helix</keyword>
<feature type="transmembrane region" description="Helical" evidence="2">
    <location>
        <begin position="41"/>
        <end position="60"/>
    </location>
</feature>
<feature type="compositionally biased region" description="Polar residues" evidence="1">
    <location>
        <begin position="1"/>
        <end position="23"/>
    </location>
</feature>
<protein>
    <submittedName>
        <fullName evidence="3">Uncharacterized protein</fullName>
    </submittedName>
</protein>
<accession>A0ABR3P2S7</accession>
<comment type="caution">
    <text evidence="3">The sequence shown here is derived from an EMBL/GenBank/DDBJ whole genome shotgun (WGS) entry which is preliminary data.</text>
</comment>
<evidence type="ECO:0000256" key="2">
    <source>
        <dbReference type="SAM" id="Phobius"/>
    </source>
</evidence>
<dbReference type="PANTHER" id="PTHR37919:SF2">
    <property type="entry name" value="EXPERA DOMAIN-CONTAINING PROTEIN"/>
    <property type="match status" value="1"/>
</dbReference>
<keyword evidence="2" id="KW-0812">Transmembrane</keyword>